<protein>
    <recommendedName>
        <fullName evidence="7">Gamma-soluble NSF attachment protein</fullName>
    </recommendedName>
    <alternativeName>
        <fullName evidence="8">N-ethylmaleimide-sensitive factor attachment protein gamma</fullName>
    </alternativeName>
</protein>
<dbReference type="Pfam" id="PF14938">
    <property type="entry name" value="SNAP"/>
    <property type="match status" value="1"/>
</dbReference>
<dbReference type="GO" id="GO:0006886">
    <property type="term" value="P:intracellular protein transport"/>
    <property type="evidence" value="ECO:0007669"/>
    <property type="project" value="InterPro"/>
</dbReference>
<keyword evidence="5" id="KW-0653">Protein transport</keyword>
<proteinExistence type="inferred from homology"/>
<comment type="caution">
    <text evidence="10">The sequence shown here is derived from an EMBL/GenBank/DDBJ whole genome shotgun (WGS) entry which is preliminary data.</text>
</comment>
<dbReference type="EMBL" id="CAJHNJ030000497">
    <property type="protein sequence ID" value="CAG9138126.1"/>
    <property type="molecule type" value="Genomic_DNA"/>
</dbReference>
<gene>
    <name evidence="10" type="ORF">PLXY2_LOCUS16380</name>
</gene>
<organism evidence="10 11">
    <name type="scientific">Plutella xylostella</name>
    <name type="common">Diamondback moth</name>
    <name type="synonym">Plutella maculipennis</name>
    <dbReference type="NCBI Taxonomy" id="51655"/>
    <lineage>
        <taxon>Eukaryota</taxon>
        <taxon>Metazoa</taxon>
        <taxon>Ecdysozoa</taxon>
        <taxon>Arthropoda</taxon>
        <taxon>Hexapoda</taxon>
        <taxon>Insecta</taxon>
        <taxon>Pterygota</taxon>
        <taxon>Neoptera</taxon>
        <taxon>Endopterygota</taxon>
        <taxon>Lepidoptera</taxon>
        <taxon>Glossata</taxon>
        <taxon>Ditrysia</taxon>
        <taxon>Yponomeutoidea</taxon>
        <taxon>Plutellidae</taxon>
        <taxon>Plutella</taxon>
    </lineage>
</organism>
<dbReference type="PANTHER" id="PTHR13768:SF2">
    <property type="entry name" value="GAMMA-SOLUBLE NSF ATTACHMENT PROTEIN"/>
    <property type="match status" value="1"/>
</dbReference>
<dbReference type="FunFam" id="1.25.40.10:FF:000477">
    <property type="entry name" value="gamma-soluble NSF attachment protein"/>
    <property type="match status" value="1"/>
</dbReference>
<keyword evidence="6" id="KW-0472">Membrane</keyword>
<keyword evidence="11" id="KW-1185">Reference proteome</keyword>
<evidence type="ECO:0000256" key="1">
    <source>
        <dbReference type="ARBA" id="ARBA00004170"/>
    </source>
</evidence>
<keyword evidence="4" id="KW-0931">ER-Golgi transport</keyword>
<dbReference type="GO" id="GO:0016192">
    <property type="term" value="P:vesicle-mediated transport"/>
    <property type="evidence" value="ECO:0007669"/>
    <property type="project" value="UniProtKB-KW"/>
</dbReference>
<dbReference type="SUPFAM" id="SSF48452">
    <property type="entry name" value="TPR-like"/>
    <property type="match status" value="1"/>
</dbReference>
<evidence type="ECO:0000256" key="4">
    <source>
        <dbReference type="ARBA" id="ARBA00022892"/>
    </source>
</evidence>
<reference evidence="10" key="1">
    <citation type="submission" date="2020-11" db="EMBL/GenBank/DDBJ databases">
        <authorList>
            <person name="Whiteford S."/>
        </authorList>
    </citation>
    <scope>NUCLEOTIDE SEQUENCE</scope>
</reference>
<name>A0A8S4GBU6_PLUXY</name>
<dbReference type="GO" id="GO:0005774">
    <property type="term" value="C:vacuolar membrane"/>
    <property type="evidence" value="ECO:0007669"/>
    <property type="project" value="TreeGrafter"/>
</dbReference>
<evidence type="ECO:0000256" key="2">
    <source>
        <dbReference type="ARBA" id="ARBA00010050"/>
    </source>
</evidence>
<evidence type="ECO:0000256" key="3">
    <source>
        <dbReference type="ARBA" id="ARBA00022448"/>
    </source>
</evidence>
<dbReference type="Proteomes" id="UP000653454">
    <property type="component" value="Unassembled WGS sequence"/>
</dbReference>
<dbReference type="GO" id="GO:0031201">
    <property type="term" value="C:SNARE complex"/>
    <property type="evidence" value="ECO:0007669"/>
    <property type="project" value="TreeGrafter"/>
</dbReference>
<dbReference type="InterPro" id="IPR011990">
    <property type="entry name" value="TPR-like_helical_dom_sf"/>
</dbReference>
<dbReference type="AlphaFoldDB" id="A0A8S4GBU6"/>
<evidence type="ECO:0000256" key="8">
    <source>
        <dbReference type="ARBA" id="ARBA00042485"/>
    </source>
</evidence>
<feature type="region of interest" description="Disordered" evidence="9">
    <location>
        <begin position="307"/>
        <end position="351"/>
    </location>
</feature>
<evidence type="ECO:0000256" key="9">
    <source>
        <dbReference type="SAM" id="MobiDB-lite"/>
    </source>
</evidence>
<evidence type="ECO:0000313" key="10">
    <source>
        <dbReference type="EMBL" id="CAG9138126.1"/>
    </source>
</evidence>
<sequence length="351" mass="38598">MAAKIEEAREHIRAAEKALKTGLLKWKPDFDCAADEYSQAAQCYRIARDIQHAKEYHIKASEFYQRNRSFFHAAKALETAIIVGKEISSTDEIYTLAENSCHLYQQHGSGDSGANVLDKAGKIIEERAPDQALKLYQHAAEVSATESGQHQAAEYISKASRILVRLGMYDQAVDSIRREIGFHQEHSNTGAIGRLTVAIVLVQLARGDAVAAEKAYKEWGNNCEAAEMQTIEQLLAAYDEEDRESAKRALRSPFIRHMDVEYARLATTVPLPEGIDPMPNAGVRENAASAYVSGQVCMESVGFHESDVDDGVRENAAPSYVSGQSRPEQSVEGATAADCHPAPPDDEDELC</sequence>
<dbReference type="Gene3D" id="1.25.40.10">
    <property type="entry name" value="Tetratricopeptide repeat domain"/>
    <property type="match status" value="1"/>
</dbReference>
<accession>A0A8S4GBU6</accession>
<dbReference type="InterPro" id="IPR000744">
    <property type="entry name" value="NSF_attach"/>
</dbReference>
<dbReference type="GO" id="GO:0005483">
    <property type="term" value="F:soluble NSF attachment protein activity"/>
    <property type="evidence" value="ECO:0007669"/>
    <property type="project" value="TreeGrafter"/>
</dbReference>
<dbReference type="PANTHER" id="PTHR13768">
    <property type="entry name" value="SOLUBLE NSF ATTACHMENT PROTEIN SNAP"/>
    <property type="match status" value="1"/>
</dbReference>
<dbReference type="GO" id="GO:0019905">
    <property type="term" value="F:syntaxin binding"/>
    <property type="evidence" value="ECO:0007669"/>
    <property type="project" value="TreeGrafter"/>
</dbReference>
<evidence type="ECO:0000256" key="5">
    <source>
        <dbReference type="ARBA" id="ARBA00022927"/>
    </source>
</evidence>
<evidence type="ECO:0000313" key="11">
    <source>
        <dbReference type="Proteomes" id="UP000653454"/>
    </source>
</evidence>
<evidence type="ECO:0000256" key="6">
    <source>
        <dbReference type="ARBA" id="ARBA00023136"/>
    </source>
</evidence>
<comment type="similarity">
    <text evidence="2">Belongs to the SNAP family.</text>
</comment>
<comment type="subcellular location">
    <subcellularLocation>
        <location evidence="1">Membrane</location>
        <topology evidence="1">Peripheral membrane protein</topology>
    </subcellularLocation>
</comment>
<evidence type="ECO:0000256" key="7">
    <source>
        <dbReference type="ARBA" id="ARBA00040047"/>
    </source>
</evidence>
<keyword evidence="3" id="KW-0813">Transport</keyword>